<dbReference type="InterPro" id="IPR011990">
    <property type="entry name" value="TPR-like_helical_dom_sf"/>
</dbReference>
<evidence type="ECO:0000313" key="2">
    <source>
        <dbReference type="EMBL" id="GAA5798513.1"/>
    </source>
</evidence>
<dbReference type="InterPro" id="IPR006597">
    <property type="entry name" value="Sel1-like"/>
</dbReference>
<dbReference type="Proteomes" id="UP001476247">
    <property type="component" value="Unassembled WGS sequence"/>
</dbReference>
<accession>A0ABP9XVU3</accession>
<comment type="similarity">
    <text evidence="1">Belongs to the sel-1 family.</text>
</comment>
<dbReference type="Pfam" id="PF08238">
    <property type="entry name" value="Sel1"/>
    <property type="match status" value="9"/>
</dbReference>
<proteinExistence type="inferred from homology"/>
<sequence length="436" mass="49402">MEIIYKIDDFPNPGDQDVYRGIQEINKGNYQEAQKYFEKGSNYDNEYASLFNALHYYTGFGFAKRDPSKAMNVFKKIALEWNNPVAQYLIGAMYLQGDKGISKHEKNAMKWLLLAAENNWADAMVFLGSGYRDGIHFEKDMLKALGWFRKVAQKDDSDTAPIDDGTLYLFGNKEFELHVKQSDIDIIKATIDQEVFSPAHYLDPLLNPITVECGERLNISVWSILTNKKSRGVIPSQLLIGAMYSPETADILPANGPKSTYFFKKAAKNRNGKACMLLGFAYECGTNGEQDSVEALKWYNKTLELHGDIEAAYRIGVILYNGKGVRTDCKVALKYFKLRVSDSDHGPSHVFMGDIYEKGKDGVPRNYILARQHFEKAFGCGEVRAAIALTRFYSEGLGVRKDPKKSEEWMMKAVTAKSTLEQTPPGIFRFLRMFDD</sequence>
<dbReference type="SMART" id="SM00671">
    <property type="entry name" value="SEL1"/>
    <property type="match status" value="8"/>
</dbReference>
<dbReference type="Gene3D" id="1.25.40.10">
    <property type="entry name" value="Tetratricopeptide repeat domain"/>
    <property type="match status" value="2"/>
</dbReference>
<dbReference type="EMBL" id="BAABUJ010000010">
    <property type="protein sequence ID" value="GAA5798513.1"/>
    <property type="molecule type" value="Genomic_DNA"/>
</dbReference>
<evidence type="ECO:0000313" key="3">
    <source>
        <dbReference type="Proteomes" id="UP001476247"/>
    </source>
</evidence>
<protein>
    <recommendedName>
        <fullName evidence="4">Beta-lactamase</fullName>
    </recommendedName>
</protein>
<gene>
    <name evidence="2" type="ORF">HPULCUR_003917</name>
</gene>
<dbReference type="InterPro" id="IPR050767">
    <property type="entry name" value="Sel1_AlgK"/>
</dbReference>
<reference evidence="2 3" key="1">
    <citation type="submission" date="2024-04" db="EMBL/GenBank/DDBJ databases">
        <title>genome sequences of Mucor flavus KT1a and Helicostylum pulchrum KT1b strains isolation_sourced from the surface of a dry-aged beef.</title>
        <authorList>
            <person name="Toyotome T."/>
            <person name="Hosono M."/>
            <person name="Torimaru M."/>
            <person name="Fukuda K."/>
            <person name="Mikami N."/>
        </authorList>
    </citation>
    <scope>NUCLEOTIDE SEQUENCE [LARGE SCALE GENOMIC DNA]</scope>
    <source>
        <strain evidence="2 3">KT1b</strain>
    </source>
</reference>
<evidence type="ECO:0000256" key="1">
    <source>
        <dbReference type="ARBA" id="ARBA00038101"/>
    </source>
</evidence>
<organism evidence="2 3">
    <name type="scientific">Helicostylum pulchrum</name>
    <dbReference type="NCBI Taxonomy" id="562976"/>
    <lineage>
        <taxon>Eukaryota</taxon>
        <taxon>Fungi</taxon>
        <taxon>Fungi incertae sedis</taxon>
        <taxon>Mucoromycota</taxon>
        <taxon>Mucoromycotina</taxon>
        <taxon>Mucoromycetes</taxon>
        <taxon>Mucorales</taxon>
        <taxon>Mucorineae</taxon>
        <taxon>Mucoraceae</taxon>
        <taxon>Helicostylum</taxon>
    </lineage>
</organism>
<dbReference type="PANTHER" id="PTHR11102:SF160">
    <property type="entry name" value="ERAD-ASSOCIATED E3 UBIQUITIN-PROTEIN LIGASE COMPONENT HRD3"/>
    <property type="match status" value="1"/>
</dbReference>
<evidence type="ECO:0008006" key="4">
    <source>
        <dbReference type="Google" id="ProtNLM"/>
    </source>
</evidence>
<dbReference type="SUPFAM" id="SSF81901">
    <property type="entry name" value="HCP-like"/>
    <property type="match status" value="2"/>
</dbReference>
<name>A0ABP9XVU3_9FUNG</name>
<comment type="caution">
    <text evidence="2">The sequence shown here is derived from an EMBL/GenBank/DDBJ whole genome shotgun (WGS) entry which is preliminary data.</text>
</comment>
<dbReference type="PANTHER" id="PTHR11102">
    <property type="entry name" value="SEL-1-LIKE PROTEIN"/>
    <property type="match status" value="1"/>
</dbReference>
<keyword evidence="3" id="KW-1185">Reference proteome</keyword>